<comment type="catalytic activity">
    <reaction evidence="8">
        <text>(sulfur carrier)-H + L-cysteine = (sulfur carrier)-SH + L-alanine</text>
        <dbReference type="Rhea" id="RHEA:43892"/>
        <dbReference type="Rhea" id="RHEA-COMP:14737"/>
        <dbReference type="Rhea" id="RHEA-COMP:14739"/>
        <dbReference type="ChEBI" id="CHEBI:29917"/>
        <dbReference type="ChEBI" id="CHEBI:35235"/>
        <dbReference type="ChEBI" id="CHEBI:57972"/>
        <dbReference type="ChEBI" id="CHEBI:64428"/>
        <dbReference type="EC" id="2.8.1.7"/>
    </reaction>
</comment>
<evidence type="ECO:0000256" key="3">
    <source>
        <dbReference type="ARBA" id="ARBA00022679"/>
    </source>
</evidence>
<sequence length="390" mass="43262">MTLKLPIYLDNNATTPVDPRVIETMLPYFYERFGNPSSKHSFGYIANSAVELAREQIASLINADKREIYFTSGATESINIVHFGVAEKNVYRGNHIISSNIEHSASYESSIQLQKRGFDISFIKCDEKGLIYPEQVLQAIKPETILVSIIAANNEIGTINNLCEIGNICKSNNILFHTDATQAIGKFKFNVQEVNADFVSFSSHKIYGPKGVGGLFIRRGNENKISPILFGGGQEHGIRPGTLNTAGIVGFGKAAEICRLELEKDYNQTKSLRDRLFKKLVSALDDVFLNGDKEQRLPGNLNLLIKGVRSDNLISNIRDIAFSSAATCSSDSAKPSRILKAIGLSDEDSKCCIRIGIGRFNTLEEIDYAAEKIIDEITKLRLRKNYQLTI</sequence>
<organism evidence="10">
    <name type="scientific">Ignavibacterium album</name>
    <dbReference type="NCBI Taxonomy" id="591197"/>
    <lineage>
        <taxon>Bacteria</taxon>
        <taxon>Pseudomonadati</taxon>
        <taxon>Ignavibacteriota</taxon>
        <taxon>Ignavibacteria</taxon>
        <taxon>Ignavibacteriales</taxon>
        <taxon>Ignavibacteriaceae</taxon>
        <taxon>Ignavibacterium</taxon>
    </lineage>
</organism>
<dbReference type="PANTHER" id="PTHR11601">
    <property type="entry name" value="CYSTEINE DESULFURYLASE FAMILY MEMBER"/>
    <property type="match status" value="1"/>
</dbReference>
<dbReference type="InterPro" id="IPR015424">
    <property type="entry name" value="PyrdxlP-dep_Trfase"/>
</dbReference>
<dbReference type="Gene3D" id="3.40.640.10">
    <property type="entry name" value="Type I PLP-dependent aspartate aminotransferase-like (Major domain)"/>
    <property type="match status" value="1"/>
</dbReference>
<evidence type="ECO:0000256" key="5">
    <source>
        <dbReference type="ARBA" id="ARBA00022898"/>
    </source>
</evidence>
<evidence type="ECO:0000256" key="6">
    <source>
        <dbReference type="ARBA" id="ARBA00023004"/>
    </source>
</evidence>
<keyword evidence="3" id="KW-0808">Transferase</keyword>
<keyword evidence="4" id="KW-0479">Metal-binding</keyword>
<dbReference type="GO" id="GO:0046872">
    <property type="term" value="F:metal ion binding"/>
    <property type="evidence" value="ECO:0007669"/>
    <property type="project" value="UniProtKB-KW"/>
</dbReference>
<dbReference type="InterPro" id="IPR015422">
    <property type="entry name" value="PyrdxlP-dep_Trfase_small"/>
</dbReference>
<dbReference type="PIRSF" id="PIRSF005572">
    <property type="entry name" value="NifS"/>
    <property type="match status" value="1"/>
</dbReference>
<comment type="cofactor">
    <cofactor evidence="1">
        <name>pyridoxal 5'-phosphate</name>
        <dbReference type="ChEBI" id="CHEBI:597326"/>
    </cofactor>
</comment>
<protein>
    <submittedName>
        <fullName evidence="10">Cysteine desulfurase</fullName>
    </submittedName>
</protein>
<evidence type="ECO:0000259" key="9">
    <source>
        <dbReference type="Pfam" id="PF00266"/>
    </source>
</evidence>
<accession>A0A7V2ZJR6</accession>
<dbReference type="GO" id="GO:0031071">
    <property type="term" value="F:cysteine desulfurase activity"/>
    <property type="evidence" value="ECO:0007669"/>
    <property type="project" value="UniProtKB-EC"/>
</dbReference>
<dbReference type="InterPro" id="IPR015421">
    <property type="entry name" value="PyrdxlP-dep_Trfase_major"/>
</dbReference>
<evidence type="ECO:0000256" key="7">
    <source>
        <dbReference type="ARBA" id="ARBA00023014"/>
    </source>
</evidence>
<comment type="caution">
    <text evidence="10">The sequence shown here is derived from an EMBL/GenBank/DDBJ whole genome shotgun (WGS) entry which is preliminary data.</text>
</comment>
<reference evidence="10" key="1">
    <citation type="journal article" date="2020" name="mSystems">
        <title>Genome- and Community-Level Interaction Insights into Carbon Utilization and Element Cycling Functions of Hydrothermarchaeota in Hydrothermal Sediment.</title>
        <authorList>
            <person name="Zhou Z."/>
            <person name="Liu Y."/>
            <person name="Xu W."/>
            <person name="Pan J."/>
            <person name="Luo Z.H."/>
            <person name="Li M."/>
        </authorList>
    </citation>
    <scope>NUCLEOTIDE SEQUENCE [LARGE SCALE GENOMIC DNA]</scope>
    <source>
        <strain evidence="10">SpSt-479</strain>
    </source>
</reference>
<evidence type="ECO:0000256" key="8">
    <source>
        <dbReference type="ARBA" id="ARBA00050776"/>
    </source>
</evidence>
<gene>
    <name evidence="10" type="ORF">ENS31_06810</name>
</gene>
<dbReference type="AlphaFoldDB" id="A0A7V2ZJR6"/>
<dbReference type="GO" id="GO:0051536">
    <property type="term" value="F:iron-sulfur cluster binding"/>
    <property type="evidence" value="ECO:0007669"/>
    <property type="project" value="UniProtKB-KW"/>
</dbReference>
<evidence type="ECO:0000256" key="2">
    <source>
        <dbReference type="ARBA" id="ARBA00006490"/>
    </source>
</evidence>
<dbReference type="Gene3D" id="3.90.1150.10">
    <property type="entry name" value="Aspartate Aminotransferase, domain 1"/>
    <property type="match status" value="1"/>
</dbReference>
<dbReference type="InterPro" id="IPR000192">
    <property type="entry name" value="Aminotrans_V_dom"/>
</dbReference>
<keyword evidence="5" id="KW-0663">Pyridoxal phosphate</keyword>
<proteinExistence type="inferred from homology"/>
<dbReference type="InterPro" id="IPR016454">
    <property type="entry name" value="Cysteine_dSase"/>
</dbReference>
<name>A0A7V2ZJR6_9BACT</name>
<keyword evidence="6" id="KW-0408">Iron</keyword>
<feature type="domain" description="Aminotransferase class V" evidence="9">
    <location>
        <begin position="7"/>
        <end position="368"/>
    </location>
</feature>
<evidence type="ECO:0000256" key="4">
    <source>
        <dbReference type="ARBA" id="ARBA00022723"/>
    </source>
</evidence>
<dbReference type="Pfam" id="PF00266">
    <property type="entry name" value="Aminotran_5"/>
    <property type="match status" value="1"/>
</dbReference>
<comment type="similarity">
    <text evidence="2">Belongs to the class-V pyridoxal-phosphate-dependent aminotransferase family. NifS/IscS subfamily.</text>
</comment>
<keyword evidence="7" id="KW-0411">Iron-sulfur</keyword>
<dbReference type="EMBL" id="DSUJ01000008">
    <property type="protein sequence ID" value="HFI91230.1"/>
    <property type="molecule type" value="Genomic_DNA"/>
</dbReference>
<evidence type="ECO:0000256" key="1">
    <source>
        <dbReference type="ARBA" id="ARBA00001933"/>
    </source>
</evidence>
<dbReference type="PANTHER" id="PTHR11601:SF34">
    <property type="entry name" value="CYSTEINE DESULFURASE"/>
    <property type="match status" value="1"/>
</dbReference>
<dbReference type="SUPFAM" id="SSF53383">
    <property type="entry name" value="PLP-dependent transferases"/>
    <property type="match status" value="1"/>
</dbReference>
<evidence type="ECO:0000313" key="10">
    <source>
        <dbReference type="EMBL" id="HFI91230.1"/>
    </source>
</evidence>